<dbReference type="EMBL" id="VSRR010067554">
    <property type="protein sequence ID" value="MPC85172.1"/>
    <property type="molecule type" value="Genomic_DNA"/>
</dbReference>
<accession>A0A5B7IMS7</accession>
<evidence type="ECO:0000313" key="2">
    <source>
        <dbReference type="Proteomes" id="UP000324222"/>
    </source>
</evidence>
<comment type="caution">
    <text evidence="1">The sequence shown here is derived from an EMBL/GenBank/DDBJ whole genome shotgun (WGS) entry which is preliminary data.</text>
</comment>
<proteinExistence type="predicted"/>
<organism evidence="1 2">
    <name type="scientific">Portunus trituberculatus</name>
    <name type="common">Swimming crab</name>
    <name type="synonym">Neptunus trituberculatus</name>
    <dbReference type="NCBI Taxonomy" id="210409"/>
    <lineage>
        <taxon>Eukaryota</taxon>
        <taxon>Metazoa</taxon>
        <taxon>Ecdysozoa</taxon>
        <taxon>Arthropoda</taxon>
        <taxon>Crustacea</taxon>
        <taxon>Multicrustacea</taxon>
        <taxon>Malacostraca</taxon>
        <taxon>Eumalacostraca</taxon>
        <taxon>Eucarida</taxon>
        <taxon>Decapoda</taxon>
        <taxon>Pleocyemata</taxon>
        <taxon>Brachyura</taxon>
        <taxon>Eubrachyura</taxon>
        <taxon>Portunoidea</taxon>
        <taxon>Portunidae</taxon>
        <taxon>Portuninae</taxon>
        <taxon>Portunus</taxon>
    </lineage>
</organism>
<name>A0A5B7IMS7_PORTR</name>
<protein>
    <submittedName>
        <fullName evidence="1">Uncharacterized protein</fullName>
    </submittedName>
</protein>
<sequence>MGRSRPGGGSPGGVEQHKSRVTCVAHVGAMSAMGCTSSQSQISTVQSSYGQITTAKSPMPKYSNSQCPSGEQLPCSLGEYFTSEYYDGNSSSSSS</sequence>
<gene>
    <name evidence="1" type="ORF">E2C01_079935</name>
</gene>
<dbReference type="AlphaFoldDB" id="A0A5B7IMS7"/>
<keyword evidence="2" id="KW-1185">Reference proteome</keyword>
<dbReference type="PROSITE" id="PS51257">
    <property type="entry name" value="PROKAR_LIPOPROTEIN"/>
    <property type="match status" value="1"/>
</dbReference>
<reference evidence="1 2" key="1">
    <citation type="submission" date="2019-05" db="EMBL/GenBank/DDBJ databases">
        <title>Another draft genome of Portunus trituberculatus and its Hox gene families provides insights of decapod evolution.</title>
        <authorList>
            <person name="Jeong J.-H."/>
            <person name="Song I."/>
            <person name="Kim S."/>
            <person name="Choi T."/>
            <person name="Kim D."/>
            <person name="Ryu S."/>
            <person name="Kim W."/>
        </authorList>
    </citation>
    <scope>NUCLEOTIDE SEQUENCE [LARGE SCALE GENOMIC DNA]</scope>
    <source>
        <tissue evidence="1">Muscle</tissue>
    </source>
</reference>
<evidence type="ECO:0000313" key="1">
    <source>
        <dbReference type="EMBL" id="MPC85172.1"/>
    </source>
</evidence>
<dbReference type="Proteomes" id="UP000324222">
    <property type="component" value="Unassembled WGS sequence"/>
</dbReference>